<reference evidence="2 3" key="1">
    <citation type="submission" date="2024-04" db="EMBL/GenBank/DDBJ databases">
        <authorList>
            <person name="Waldvogel A.-M."/>
            <person name="Schoenle A."/>
        </authorList>
    </citation>
    <scope>NUCLEOTIDE SEQUENCE [LARGE SCALE GENOMIC DNA]</scope>
</reference>
<feature type="region of interest" description="Disordered" evidence="1">
    <location>
        <begin position="154"/>
        <end position="214"/>
    </location>
</feature>
<name>A0AAV2LI32_KNICA</name>
<protein>
    <submittedName>
        <fullName evidence="2">Uncharacterized protein</fullName>
    </submittedName>
</protein>
<feature type="compositionally biased region" description="Polar residues" evidence="1">
    <location>
        <begin position="163"/>
        <end position="175"/>
    </location>
</feature>
<dbReference type="AlphaFoldDB" id="A0AAV2LI32"/>
<dbReference type="Proteomes" id="UP001497482">
    <property type="component" value="Chromosome 23"/>
</dbReference>
<evidence type="ECO:0000313" key="2">
    <source>
        <dbReference type="EMBL" id="CAL1600018.1"/>
    </source>
</evidence>
<gene>
    <name evidence="2" type="ORF">KC01_LOCUS28183</name>
</gene>
<feature type="compositionally biased region" description="Polar residues" evidence="1">
    <location>
        <begin position="71"/>
        <end position="89"/>
    </location>
</feature>
<evidence type="ECO:0000313" key="3">
    <source>
        <dbReference type="Proteomes" id="UP001497482"/>
    </source>
</evidence>
<proteinExistence type="predicted"/>
<sequence>MHNISRLTLELRESDRATIADLRKEVLRLTAELNEKQSLVSKLFEVAGGQHSRLMSLSAAYCDTVVWERSVSSGPSCSTPKRPLTNNEPADSEEPSCAVAHVLSLANRYAALSTDIPAPSAESLDTAAYSTARGSKSTARKTLLKEAVLRRKSGPPAMLACSPSLTPVQQPQTGVASHHHHRSPPPGQQQRPEPAPLTAPASPSTQPALGSCFG</sequence>
<accession>A0AAV2LI32</accession>
<feature type="region of interest" description="Disordered" evidence="1">
    <location>
        <begin position="71"/>
        <end position="93"/>
    </location>
</feature>
<feature type="compositionally biased region" description="Low complexity" evidence="1">
    <location>
        <begin position="196"/>
        <end position="214"/>
    </location>
</feature>
<keyword evidence="3" id="KW-1185">Reference proteome</keyword>
<organism evidence="2 3">
    <name type="scientific">Knipowitschia caucasica</name>
    <name type="common">Caucasian dwarf goby</name>
    <name type="synonym">Pomatoschistus caucasicus</name>
    <dbReference type="NCBI Taxonomy" id="637954"/>
    <lineage>
        <taxon>Eukaryota</taxon>
        <taxon>Metazoa</taxon>
        <taxon>Chordata</taxon>
        <taxon>Craniata</taxon>
        <taxon>Vertebrata</taxon>
        <taxon>Euteleostomi</taxon>
        <taxon>Actinopterygii</taxon>
        <taxon>Neopterygii</taxon>
        <taxon>Teleostei</taxon>
        <taxon>Neoteleostei</taxon>
        <taxon>Acanthomorphata</taxon>
        <taxon>Gobiaria</taxon>
        <taxon>Gobiiformes</taxon>
        <taxon>Gobioidei</taxon>
        <taxon>Gobiidae</taxon>
        <taxon>Gobiinae</taxon>
        <taxon>Knipowitschia</taxon>
    </lineage>
</organism>
<evidence type="ECO:0000256" key="1">
    <source>
        <dbReference type="SAM" id="MobiDB-lite"/>
    </source>
</evidence>
<dbReference type="EMBL" id="OZ035845">
    <property type="protein sequence ID" value="CAL1600018.1"/>
    <property type="molecule type" value="Genomic_DNA"/>
</dbReference>